<sequence length="255" mass="28155">MFALSFFSCFSSICVDSILLLRIVAVFPPARMSRKSIIAVFGPLLIVKLARIGTVIAAVFHFITFGRTASPEDSEELYLAATKMPELKATWSLQLMDNAICSFLFLYKLHEIQSLSLSLGKDTPYIKRLHTLFILATSNFVFPAIYVIMQLIFISRDITYLAVACLNVSGVNIEVIGVLFATIWSAQLRDNWNDGNESSEVTHEIVFGNAPIQSSDSTASGIENGRSSQPLTTRETKSVGFQHGNYPDDLGVKAE</sequence>
<evidence type="ECO:0000313" key="3">
    <source>
        <dbReference type="EMBL" id="THU90792.1"/>
    </source>
</evidence>
<dbReference type="Proteomes" id="UP000297245">
    <property type="component" value="Unassembled WGS sequence"/>
</dbReference>
<dbReference type="EMBL" id="ML179325">
    <property type="protein sequence ID" value="THU90792.1"/>
    <property type="molecule type" value="Genomic_DNA"/>
</dbReference>
<feature type="transmembrane region" description="Helical" evidence="2">
    <location>
        <begin position="37"/>
        <end position="63"/>
    </location>
</feature>
<dbReference type="AlphaFoldDB" id="A0A4S8LN75"/>
<organism evidence="3 4">
    <name type="scientific">Dendrothele bispora (strain CBS 962.96)</name>
    <dbReference type="NCBI Taxonomy" id="1314807"/>
    <lineage>
        <taxon>Eukaryota</taxon>
        <taxon>Fungi</taxon>
        <taxon>Dikarya</taxon>
        <taxon>Basidiomycota</taxon>
        <taxon>Agaricomycotina</taxon>
        <taxon>Agaricomycetes</taxon>
        <taxon>Agaricomycetidae</taxon>
        <taxon>Agaricales</taxon>
        <taxon>Agaricales incertae sedis</taxon>
        <taxon>Dendrothele</taxon>
    </lineage>
</organism>
<evidence type="ECO:0000256" key="1">
    <source>
        <dbReference type="SAM" id="MobiDB-lite"/>
    </source>
</evidence>
<proteinExistence type="predicted"/>
<accession>A0A4S8LN75</accession>
<feature type="transmembrane region" description="Helical" evidence="2">
    <location>
        <begin position="160"/>
        <end position="184"/>
    </location>
</feature>
<feature type="compositionally biased region" description="Polar residues" evidence="1">
    <location>
        <begin position="211"/>
        <end position="233"/>
    </location>
</feature>
<protein>
    <submittedName>
        <fullName evidence="3">Uncharacterized protein</fullName>
    </submittedName>
</protein>
<gene>
    <name evidence="3" type="ORF">K435DRAFT_841297</name>
</gene>
<keyword evidence="2" id="KW-1133">Transmembrane helix</keyword>
<feature type="region of interest" description="Disordered" evidence="1">
    <location>
        <begin position="211"/>
        <end position="255"/>
    </location>
</feature>
<dbReference type="OrthoDB" id="2548432at2759"/>
<evidence type="ECO:0000313" key="4">
    <source>
        <dbReference type="Proteomes" id="UP000297245"/>
    </source>
</evidence>
<reference evidence="3 4" key="1">
    <citation type="journal article" date="2019" name="Nat. Ecol. Evol.">
        <title>Megaphylogeny resolves global patterns of mushroom evolution.</title>
        <authorList>
            <person name="Varga T."/>
            <person name="Krizsan K."/>
            <person name="Foldi C."/>
            <person name="Dima B."/>
            <person name="Sanchez-Garcia M."/>
            <person name="Sanchez-Ramirez S."/>
            <person name="Szollosi G.J."/>
            <person name="Szarkandi J.G."/>
            <person name="Papp V."/>
            <person name="Albert L."/>
            <person name="Andreopoulos W."/>
            <person name="Angelini C."/>
            <person name="Antonin V."/>
            <person name="Barry K.W."/>
            <person name="Bougher N.L."/>
            <person name="Buchanan P."/>
            <person name="Buyck B."/>
            <person name="Bense V."/>
            <person name="Catcheside P."/>
            <person name="Chovatia M."/>
            <person name="Cooper J."/>
            <person name="Damon W."/>
            <person name="Desjardin D."/>
            <person name="Finy P."/>
            <person name="Geml J."/>
            <person name="Haridas S."/>
            <person name="Hughes K."/>
            <person name="Justo A."/>
            <person name="Karasinski D."/>
            <person name="Kautmanova I."/>
            <person name="Kiss B."/>
            <person name="Kocsube S."/>
            <person name="Kotiranta H."/>
            <person name="LaButti K.M."/>
            <person name="Lechner B.E."/>
            <person name="Liimatainen K."/>
            <person name="Lipzen A."/>
            <person name="Lukacs Z."/>
            <person name="Mihaltcheva S."/>
            <person name="Morgado L.N."/>
            <person name="Niskanen T."/>
            <person name="Noordeloos M.E."/>
            <person name="Ohm R.A."/>
            <person name="Ortiz-Santana B."/>
            <person name="Ovrebo C."/>
            <person name="Racz N."/>
            <person name="Riley R."/>
            <person name="Savchenko A."/>
            <person name="Shiryaev A."/>
            <person name="Soop K."/>
            <person name="Spirin V."/>
            <person name="Szebenyi C."/>
            <person name="Tomsovsky M."/>
            <person name="Tulloss R.E."/>
            <person name="Uehling J."/>
            <person name="Grigoriev I.V."/>
            <person name="Vagvolgyi C."/>
            <person name="Papp T."/>
            <person name="Martin F.M."/>
            <person name="Miettinen O."/>
            <person name="Hibbett D.S."/>
            <person name="Nagy L.G."/>
        </authorList>
    </citation>
    <scope>NUCLEOTIDE SEQUENCE [LARGE SCALE GENOMIC DNA]</scope>
    <source>
        <strain evidence="3 4">CBS 962.96</strain>
    </source>
</reference>
<keyword evidence="2" id="KW-0472">Membrane</keyword>
<keyword evidence="2" id="KW-0812">Transmembrane</keyword>
<feature type="transmembrane region" description="Helical" evidence="2">
    <location>
        <begin position="6"/>
        <end position="25"/>
    </location>
</feature>
<feature type="transmembrane region" description="Helical" evidence="2">
    <location>
        <begin position="131"/>
        <end position="154"/>
    </location>
</feature>
<evidence type="ECO:0000256" key="2">
    <source>
        <dbReference type="SAM" id="Phobius"/>
    </source>
</evidence>
<keyword evidence="4" id="KW-1185">Reference proteome</keyword>
<name>A0A4S8LN75_DENBC</name>